<dbReference type="CDD" id="cd09080">
    <property type="entry name" value="TDP2"/>
    <property type="match status" value="1"/>
</dbReference>
<accession>A0AA39R817</accession>
<evidence type="ECO:0000256" key="5">
    <source>
        <dbReference type="ARBA" id="ARBA00022723"/>
    </source>
</evidence>
<dbReference type="InterPro" id="IPR051547">
    <property type="entry name" value="TDP2-like"/>
</dbReference>
<comment type="subcellular location">
    <subcellularLocation>
        <location evidence="3">Nucleus</location>
        <location evidence="3">PML body</location>
    </subcellularLocation>
</comment>
<evidence type="ECO:0000256" key="12">
    <source>
        <dbReference type="SAM" id="Phobius"/>
    </source>
</evidence>
<comment type="cofactor">
    <cofactor evidence="2">
        <name>Mg(2+)</name>
        <dbReference type="ChEBI" id="CHEBI:18420"/>
    </cofactor>
</comment>
<keyword evidence="7" id="KW-0378">Hydrolase</keyword>
<gene>
    <name evidence="14" type="ORF">JMJ35_001825</name>
</gene>
<keyword evidence="5" id="KW-0479">Metal-binding</keyword>
<evidence type="ECO:0000256" key="7">
    <source>
        <dbReference type="ARBA" id="ARBA00022801"/>
    </source>
</evidence>
<dbReference type="SUPFAM" id="SSF56219">
    <property type="entry name" value="DNase I-like"/>
    <property type="match status" value="1"/>
</dbReference>
<evidence type="ECO:0000313" key="15">
    <source>
        <dbReference type="Proteomes" id="UP001166286"/>
    </source>
</evidence>
<dbReference type="GO" id="GO:0070260">
    <property type="term" value="F:5'-tyrosyl-DNA phosphodiesterase activity"/>
    <property type="evidence" value="ECO:0007669"/>
    <property type="project" value="TreeGrafter"/>
</dbReference>
<dbReference type="InterPro" id="IPR005135">
    <property type="entry name" value="Endo/exonuclease/phosphatase"/>
</dbReference>
<evidence type="ECO:0000256" key="8">
    <source>
        <dbReference type="ARBA" id="ARBA00022842"/>
    </source>
</evidence>
<evidence type="ECO:0000313" key="14">
    <source>
        <dbReference type="EMBL" id="KAK0515791.1"/>
    </source>
</evidence>
<keyword evidence="12" id="KW-1133">Transmembrane helix</keyword>
<sequence>MTSPPGKQVSFGTVSTATLPRSEHSNPERPQPYYAFSSSKWQPITTPSPLPTSLPGPIKLITWNIDFRLPHETQRMTAALAYLHTLILALPSTVPAIIFLQEMVSTDLEIIKSTPWLQSSFHITDTSSENWAHQYGTTTLIDKRLPISSVFRRRYISKMGRDALFVDIRDTTKCIRFCNTHLESLIARPALRPAQVKLASGYLHDADGGVIVGDFNAIEAFDGRLHVENGLKDAYLENGGVEGEERGWTWGMQSGEEGRRYGCSRMDKVMFCGRVEVRGLERIGEGVKVRVDEEGEDEDEDDEDEWEVDLEVGERWVTDHLGLMADLHIL</sequence>
<dbReference type="PANTHER" id="PTHR15822">
    <property type="entry name" value="TRAF AND TNF RECEPTOR-ASSOCIATED PROTEIN"/>
    <property type="match status" value="1"/>
</dbReference>
<keyword evidence="9" id="KW-0234">DNA repair</keyword>
<feature type="region of interest" description="Disordered" evidence="11">
    <location>
        <begin position="1"/>
        <end position="34"/>
    </location>
</feature>
<evidence type="ECO:0000256" key="3">
    <source>
        <dbReference type="ARBA" id="ARBA00004322"/>
    </source>
</evidence>
<keyword evidence="10" id="KW-0539">Nucleus</keyword>
<feature type="compositionally biased region" description="Polar residues" evidence="11">
    <location>
        <begin position="1"/>
        <end position="19"/>
    </location>
</feature>
<dbReference type="Pfam" id="PF03372">
    <property type="entry name" value="Exo_endo_phos"/>
    <property type="match status" value="1"/>
</dbReference>
<protein>
    <recommendedName>
        <fullName evidence="13">Endonuclease/exonuclease/phosphatase domain-containing protein</fullName>
    </recommendedName>
</protein>
<keyword evidence="8" id="KW-0460">Magnesium</keyword>
<dbReference type="InterPro" id="IPR036691">
    <property type="entry name" value="Endo/exonu/phosph_ase_sf"/>
</dbReference>
<evidence type="ECO:0000256" key="9">
    <source>
        <dbReference type="ARBA" id="ARBA00023204"/>
    </source>
</evidence>
<feature type="domain" description="Endonuclease/exonuclease/phosphatase" evidence="13">
    <location>
        <begin position="61"/>
        <end position="320"/>
    </location>
</feature>
<dbReference type="GO" id="GO:0046872">
    <property type="term" value="F:metal ion binding"/>
    <property type="evidence" value="ECO:0007669"/>
    <property type="project" value="UniProtKB-KW"/>
</dbReference>
<dbReference type="EMBL" id="JAFEKC020000003">
    <property type="protein sequence ID" value="KAK0515791.1"/>
    <property type="molecule type" value="Genomic_DNA"/>
</dbReference>
<dbReference type="PANTHER" id="PTHR15822:SF4">
    <property type="entry name" value="TYROSYL-DNA PHOSPHODIESTERASE 2"/>
    <property type="match status" value="1"/>
</dbReference>
<keyword evidence="12" id="KW-0472">Membrane</keyword>
<evidence type="ECO:0000256" key="11">
    <source>
        <dbReference type="SAM" id="MobiDB-lite"/>
    </source>
</evidence>
<dbReference type="GO" id="GO:0004518">
    <property type="term" value="F:nuclease activity"/>
    <property type="evidence" value="ECO:0007669"/>
    <property type="project" value="UniProtKB-KW"/>
</dbReference>
<keyword evidence="6" id="KW-0227">DNA damage</keyword>
<evidence type="ECO:0000259" key="13">
    <source>
        <dbReference type="Pfam" id="PF03372"/>
    </source>
</evidence>
<dbReference type="GO" id="GO:0005737">
    <property type="term" value="C:cytoplasm"/>
    <property type="evidence" value="ECO:0007669"/>
    <property type="project" value="TreeGrafter"/>
</dbReference>
<comment type="cofactor">
    <cofactor evidence="1">
        <name>Mn(2+)</name>
        <dbReference type="ChEBI" id="CHEBI:29035"/>
    </cofactor>
</comment>
<evidence type="ECO:0000256" key="2">
    <source>
        <dbReference type="ARBA" id="ARBA00001946"/>
    </source>
</evidence>
<name>A0AA39R817_9LECA</name>
<keyword evidence="15" id="KW-1185">Reference proteome</keyword>
<organism evidence="14 15">
    <name type="scientific">Cladonia borealis</name>
    <dbReference type="NCBI Taxonomy" id="184061"/>
    <lineage>
        <taxon>Eukaryota</taxon>
        <taxon>Fungi</taxon>
        <taxon>Dikarya</taxon>
        <taxon>Ascomycota</taxon>
        <taxon>Pezizomycotina</taxon>
        <taxon>Lecanoromycetes</taxon>
        <taxon>OSLEUM clade</taxon>
        <taxon>Lecanoromycetidae</taxon>
        <taxon>Lecanorales</taxon>
        <taxon>Lecanorineae</taxon>
        <taxon>Cladoniaceae</taxon>
        <taxon>Cladonia</taxon>
    </lineage>
</organism>
<keyword evidence="4" id="KW-0540">Nuclease</keyword>
<proteinExistence type="predicted"/>
<dbReference type="Proteomes" id="UP001166286">
    <property type="component" value="Unassembled WGS sequence"/>
</dbReference>
<reference evidence="14" key="1">
    <citation type="submission" date="2023-03" db="EMBL/GenBank/DDBJ databases">
        <title>Complete genome of Cladonia borealis.</title>
        <authorList>
            <person name="Park H."/>
        </authorList>
    </citation>
    <scope>NUCLEOTIDE SEQUENCE</scope>
    <source>
        <strain evidence="14">ANT050790</strain>
    </source>
</reference>
<dbReference type="GO" id="GO:0006302">
    <property type="term" value="P:double-strand break repair"/>
    <property type="evidence" value="ECO:0007669"/>
    <property type="project" value="TreeGrafter"/>
</dbReference>
<feature type="transmembrane region" description="Helical" evidence="12">
    <location>
        <begin position="78"/>
        <end position="100"/>
    </location>
</feature>
<dbReference type="GO" id="GO:0003697">
    <property type="term" value="F:single-stranded DNA binding"/>
    <property type="evidence" value="ECO:0007669"/>
    <property type="project" value="TreeGrafter"/>
</dbReference>
<dbReference type="Gene3D" id="3.60.10.10">
    <property type="entry name" value="Endonuclease/exonuclease/phosphatase"/>
    <property type="match status" value="1"/>
</dbReference>
<comment type="caution">
    <text evidence="14">The sequence shown here is derived from an EMBL/GenBank/DDBJ whole genome shotgun (WGS) entry which is preliminary data.</text>
</comment>
<evidence type="ECO:0000256" key="1">
    <source>
        <dbReference type="ARBA" id="ARBA00001936"/>
    </source>
</evidence>
<dbReference type="AlphaFoldDB" id="A0AA39R817"/>
<evidence type="ECO:0000256" key="6">
    <source>
        <dbReference type="ARBA" id="ARBA00022763"/>
    </source>
</evidence>
<evidence type="ECO:0000256" key="10">
    <source>
        <dbReference type="ARBA" id="ARBA00023242"/>
    </source>
</evidence>
<evidence type="ECO:0000256" key="4">
    <source>
        <dbReference type="ARBA" id="ARBA00022722"/>
    </source>
</evidence>
<keyword evidence="12" id="KW-0812">Transmembrane</keyword>